<evidence type="ECO:0000256" key="7">
    <source>
        <dbReference type="ARBA" id="ARBA00023317"/>
    </source>
</evidence>
<sequence>MGYEKDFPMQQIVDKDGFLILEDYKDKITRDLVLTFYRHLIRVRTFDRKAKNLQRQGRIGTYAMFEGQEGAQVGSAMALKENDWMYPTYRDHAASITFGHSLPTILAYWKGRVEGGVPPKGKHIVPPSVPIATQLPLAAGTAMAEKYKGTNNAVICYFGDGATSEGDFHEGMNFASVFKAPVVFFNQNNSYAISVPIEKQMNSKTIAQKSAAYAIPGVRIDGNDIFVVYFETLKALERARNGHGPTLIEAVTWRYGAHTTADDPTKYRNQEESEKRREFDPVTRVEKFMKNYGYWDDEWVENQKQLVEEEINQAVIEMEAMPSPNVSDLFDHIFAEPTWTIQEQKNAYLTHLRGEASCNH</sequence>
<dbReference type="AlphaFoldDB" id="A0A494Z3H2"/>
<dbReference type="PANTHER" id="PTHR43380:SF1">
    <property type="entry name" value="2-OXOISOVALERATE DEHYDROGENASE SUBUNIT ALPHA, MITOCHONDRIAL"/>
    <property type="match status" value="1"/>
</dbReference>
<organism evidence="12 13">
    <name type="scientific">Ureibacillus endophyticus</name>
    <dbReference type="NCBI Taxonomy" id="1978490"/>
    <lineage>
        <taxon>Bacteria</taxon>
        <taxon>Bacillati</taxon>
        <taxon>Bacillota</taxon>
        <taxon>Bacilli</taxon>
        <taxon>Bacillales</taxon>
        <taxon>Caryophanaceae</taxon>
        <taxon>Ureibacillus</taxon>
    </lineage>
</organism>
<evidence type="ECO:0000256" key="3">
    <source>
        <dbReference type="ARBA" id="ARBA00012281"/>
    </source>
</evidence>
<gene>
    <name evidence="12" type="primary">pdhA</name>
    <name evidence="12" type="ORF">D8M03_08310</name>
</gene>
<dbReference type="OrthoDB" id="9766715at2"/>
<evidence type="ECO:0000256" key="6">
    <source>
        <dbReference type="ARBA" id="ARBA00023052"/>
    </source>
</evidence>
<evidence type="ECO:0000256" key="4">
    <source>
        <dbReference type="ARBA" id="ARBA00014159"/>
    </source>
</evidence>
<evidence type="ECO:0000313" key="13">
    <source>
        <dbReference type="Proteomes" id="UP000272238"/>
    </source>
</evidence>
<evidence type="ECO:0000313" key="12">
    <source>
        <dbReference type="EMBL" id="RKQ17005.1"/>
    </source>
</evidence>
<accession>A0A494Z3H2</accession>
<comment type="cofactor">
    <cofactor evidence="1 10">
        <name>thiamine diphosphate</name>
        <dbReference type="ChEBI" id="CHEBI:58937"/>
    </cofactor>
</comment>
<dbReference type="RefSeq" id="WP_121214305.1">
    <property type="nucleotide sequence ID" value="NZ_JAMYWW010000001.1"/>
</dbReference>
<evidence type="ECO:0000256" key="9">
    <source>
        <dbReference type="ARBA" id="ARBA00051231"/>
    </source>
</evidence>
<proteinExistence type="predicted"/>
<evidence type="ECO:0000256" key="5">
    <source>
        <dbReference type="ARBA" id="ARBA00023002"/>
    </source>
</evidence>
<dbReference type="InterPro" id="IPR017596">
    <property type="entry name" value="PdhA/BkdA"/>
</dbReference>
<dbReference type="NCBIfam" id="TIGR03181">
    <property type="entry name" value="PDH_E1_alph_x"/>
    <property type="match status" value="1"/>
</dbReference>
<dbReference type="Gene3D" id="3.40.50.970">
    <property type="match status" value="1"/>
</dbReference>
<evidence type="ECO:0000256" key="2">
    <source>
        <dbReference type="ARBA" id="ARBA00011870"/>
    </source>
</evidence>
<keyword evidence="13" id="KW-1185">Reference proteome</keyword>
<name>A0A494Z3H2_9BACL</name>
<keyword evidence="6 10" id="KW-0786">Thiamine pyrophosphate</keyword>
<keyword evidence="5 10" id="KW-0560">Oxidoreductase</keyword>
<dbReference type="InterPro" id="IPR001017">
    <property type="entry name" value="DH_E1"/>
</dbReference>
<protein>
    <recommendedName>
        <fullName evidence="4 10">Pyruvate dehydrogenase E1 component subunit alpha</fullName>
        <ecNumber evidence="3 10">1.2.4.1</ecNumber>
    </recommendedName>
</protein>
<dbReference type="InterPro" id="IPR029061">
    <property type="entry name" value="THDP-binding"/>
</dbReference>
<dbReference type="CDD" id="cd02000">
    <property type="entry name" value="TPP_E1_PDC_ADC_BCADC"/>
    <property type="match status" value="1"/>
</dbReference>
<dbReference type="EMBL" id="RBZN01000016">
    <property type="protein sequence ID" value="RKQ17005.1"/>
    <property type="molecule type" value="Genomic_DNA"/>
</dbReference>
<dbReference type="Proteomes" id="UP000272238">
    <property type="component" value="Unassembled WGS sequence"/>
</dbReference>
<comment type="catalytic activity">
    <reaction evidence="9 10">
        <text>N(6)-[(R)-lipoyl]-L-lysyl-[protein] + pyruvate + H(+) = N(6)-[(R)-S(8)-acetyldihydrolipoyl]-L-lysyl-[protein] + CO2</text>
        <dbReference type="Rhea" id="RHEA:19189"/>
        <dbReference type="Rhea" id="RHEA-COMP:10474"/>
        <dbReference type="Rhea" id="RHEA-COMP:10478"/>
        <dbReference type="ChEBI" id="CHEBI:15361"/>
        <dbReference type="ChEBI" id="CHEBI:15378"/>
        <dbReference type="ChEBI" id="CHEBI:16526"/>
        <dbReference type="ChEBI" id="CHEBI:83099"/>
        <dbReference type="ChEBI" id="CHEBI:83111"/>
        <dbReference type="EC" id="1.2.4.1"/>
    </reaction>
</comment>
<dbReference type="InterPro" id="IPR050771">
    <property type="entry name" value="Alpha-ketoacid_DH_E1_comp"/>
</dbReference>
<comment type="subunit">
    <text evidence="2 10">Heterodimer of an alpha and a beta chain.</text>
</comment>
<evidence type="ECO:0000256" key="1">
    <source>
        <dbReference type="ARBA" id="ARBA00001964"/>
    </source>
</evidence>
<dbReference type="PANTHER" id="PTHR43380">
    <property type="entry name" value="2-OXOISOVALERATE DEHYDROGENASE SUBUNIT ALPHA, MITOCHONDRIAL"/>
    <property type="match status" value="1"/>
</dbReference>
<dbReference type="GO" id="GO:0009083">
    <property type="term" value="P:branched-chain amino acid catabolic process"/>
    <property type="evidence" value="ECO:0007669"/>
    <property type="project" value="TreeGrafter"/>
</dbReference>
<dbReference type="GO" id="GO:0004739">
    <property type="term" value="F:pyruvate dehydrogenase (acetyl-transferring) activity"/>
    <property type="evidence" value="ECO:0007669"/>
    <property type="project" value="UniProtKB-UniRule"/>
</dbReference>
<dbReference type="EC" id="1.2.4.1" evidence="3 10"/>
<dbReference type="SUPFAM" id="SSF52518">
    <property type="entry name" value="Thiamin diphosphate-binding fold (THDP-binding)"/>
    <property type="match status" value="1"/>
</dbReference>
<evidence type="ECO:0000256" key="8">
    <source>
        <dbReference type="ARBA" id="ARBA00025211"/>
    </source>
</evidence>
<comment type="caution">
    <text evidence="12">The sequence shown here is derived from an EMBL/GenBank/DDBJ whole genome shotgun (WGS) entry which is preliminary data.</text>
</comment>
<comment type="function">
    <text evidence="8 10">The pyruvate dehydrogenase complex catalyzes the overall conversion of pyruvate to acetyl-CoA and CO(2). It contains multiple copies of three enzymatic components: pyruvate dehydrogenase (E1), dihydrolipoamide acetyltransferase (E2) and lipoamide dehydrogenase (E3).</text>
</comment>
<keyword evidence="7 10" id="KW-0670">Pyruvate</keyword>
<feature type="domain" description="Dehydrogenase E1 component" evidence="11">
    <location>
        <begin position="41"/>
        <end position="326"/>
    </location>
</feature>
<evidence type="ECO:0000256" key="10">
    <source>
        <dbReference type="RuleBase" id="RU366007"/>
    </source>
</evidence>
<evidence type="ECO:0000259" key="11">
    <source>
        <dbReference type="Pfam" id="PF00676"/>
    </source>
</evidence>
<reference evidence="12 13" key="1">
    <citation type="journal article" date="2016" name="Antonie Van Leeuwenhoek">
        <title>Lysinibacillus endophyticus sp. nov., an indole-3-acetic acid producing endophytic bacterium isolated from corn root (Zea mays cv. Xinken-5).</title>
        <authorList>
            <person name="Yu J."/>
            <person name="Guan X."/>
            <person name="Liu C."/>
            <person name="Xiang W."/>
            <person name="Yu Z."/>
            <person name="Liu X."/>
            <person name="Wang G."/>
        </authorList>
    </citation>
    <scope>NUCLEOTIDE SEQUENCE [LARGE SCALE GENOMIC DNA]</scope>
    <source>
        <strain evidence="12 13">DSM 100506</strain>
    </source>
</reference>
<dbReference type="Pfam" id="PF00676">
    <property type="entry name" value="E1_dh"/>
    <property type="match status" value="1"/>
</dbReference>